<organism evidence="2">
    <name type="scientific">Caenorhabditis remanei</name>
    <name type="common">Caenorhabditis vulgaris</name>
    <dbReference type="NCBI Taxonomy" id="31234"/>
    <lineage>
        <taxon>Eukaryota</taxon>
        <taxon>Metazoa</taxon>
        <taxon>Ecdysozoa</taxon>
        <taxon>Nematoda</taxon>
        <taxon>Chromadorea</taxon>
        <taxon>Rhabditida</taxon>
        <taxon>Rhabditina</taxon>
        <taxon>Rhabditomorpha</taxon>
        <taxon>Rhabditoidea</taxon>
        <taxon>Rhabditidae</taxon>
        <taxon>Peloderinae</taxon>
        <taxon>Caenorhabditis</taxon>
    </lineage>
</organism>
<keyword evidence="2" id="KW-1185">Reference proteome</keyword>
<proteinExistence type="predicted"/>
<name>E3LIN8_CAERE</name>
<protein>
    <submittedName>
        <fullName evidence="1">Uncharacterized protein</fullName>
    </submittedName>
</protein>
<evidence type="ECO:0000313" key="2">
    <source>
        <dbReference type="Proteomes" id="UP000008281"/>
    </source>
</evidence>
<accession>E3LIN8</accession>
<reference evidence="1" key="1">
    <citation type="submission" date="2007-07" db="EMBL/GenBank/DDBJ databases">
        <title>PCAP assembly of the Caenorhabditis remanei genome.</title>
        <authorList>
            <consortium name="The Caenorhabditis remanei Sequencing Consortium"/>
            <person name="Wilson R.K."/>
        </authorList>
    </citation>
    <scope>NUCLEOTIDE SEQUENCE [LARGE SCALE GENOMIC DNA]</scope>
    <source>
        <strain evidence="1">PB4641</strain>
    </source>
</reference>
<dbReference type="Proteomes" id="UP000008281">
    <property type="component" value="Unassembled WGS sequence"/>
</dbReference>
<gene>
    <name evidence="1" type="ORF">CRE_09403</name>
</gene>
<dbReference type="EMBL" id="DS268409">
    <property type="protein sequence ID" value="EFO95183.1"/>
    <property type="molecule type" value="Genomic_DNA"/>
</dbReference>
<sequence>MIEIPKNRLLF</sequence>
<evidence type="ECO:0000313" key="1">
    <source>
        <dbReference type="EMBL" id="EFO95183.1"/>
    </source>
</evidence>
<dbReference type="InParanoid" id="E3LIN8"/>